<name>A0A9D4YTC3_CHLVU</name>
<evidence type="ECO:0008006" key="4">
    <source>
        <dbReference type="Google" id="ProtNLM"/>
    </source>
</evidence>
<feature type="region of interest" description="Disordered" evidence="1">
    <location>
        <begin position="411"/>
        <end position="491"/>
    </location>
</feature>
<reference evidence="2" key="1">
    <citation type="journal article" date="2019" name="Plant J.">
        <title>Chlorella vulgaris genome assembly and annotation reveals the molecular basis for metabolic acclimation to high light conditions.</title>
        <authorList>
            <person name="Cecchin M."/>
            <person name="Marcolungo L."/>
            <person name="Rossato M."/>
            <person name="Girolomoni L."/>
            <person name="Cosentino E."/>
            <person name="Cuine S."/>
            <person name="Li-Beisson Y."/>
            <person name="Delledonne M."/>
            <person name="Ballottari M."/>
        </authorList>
    </citation>
    <scope>NUCLEOTIDE SEQUENCE</scope>
    <source>
        <strain evidence="2">211/11P</strain>
    </source>
</reference>
<organism evidence="2 3">
    <name type="scientific">Chlorella vulgaris</name>
    <name type="common">Green alga</name>
    <dbReference type="NCBI Taxonomy" id="3077"/>
    <lineage>
        <taxon>Eukaryota</taxon>
        <taxon>Viridiplantae</taxon>
        <taxon>Chlorophyta</taxon>
        <taxon>core chlorophytes</taxon>
        <taxon>Trebouxiophyceae</taxon>
        <taxon>Chlorellales</taxon>
        <taxon>Chlorellaceae</taxon>
        <taxon>Chlorella clade</taxon>
        <taxon>Chlorella</taxon>
    </lineage>
</organism>
<comment type="caution">
    <text evidence="2">The sequence shown here is derived from an EMBL/GenBank/DDBJ whole genome shotgun (WGS) entry which is preliminary data.</text>
</comment>
<feature type="compositionally biased region" description="Low complexity" evidence="1">
    <location>
        <begin position="427"/>
        <end position="437"/>
    </location>
</feature>
<reference evidence="2" key="2">
    <citation type="submission" date="2020-11" db="EMBL/GenBank/DDBJ databases">
        <authorList>
            <person name="Cecchin M."/>
            <person name="Marcolungo L."/>
            <person name="Rossato M."/>
            <person name="Girolomoni L."/>
            <person name="Cosentino E."/>
            <person name="Cuine S."/>
            <person name="Li-Beisson Y."/>
            <person name="Delledonne M."/>
            <person name="Ballottari M."/>
        </authorList>
    </citation>
    <scope>NUCLEOTIDE SEQUENCE</scope>
    <source>
        <strain evidence="2">211/11P</strain>
        <tissue evidence="2">Whole cell</tissue>
    </source>
</reference>
<evidence type="ECO:0000313" key="2">
    <source>
        <dbReference type="EMBL" id="KAI3424989.1"/>
    </source>
</evidence>
<feature type="region of interest" description="Disordered" evidence="1">
    <location>
        <begin position="233"/>
        <end position="255"/>
    </location>
</feature>
<protein>
    <recommendedName>
        <fullName evidence="4">UBA domain-containing protein</fullName>
    </recommendedName>
</protein>
<accession>A0A9D4YTC3</accession>
<dbReference type="EMBL" id="SIDB01000012">
    <property type="protein sequence ID" value="KAI3424989.1"/>
    <property type="molecule type" value="Genomic_DNA"/>
</dbReference>
<feature type="region of interest" description="Disordered" evidence="1">
    <location>
        <begin position="123"/>
        <end position="184"/>
    </location>
</feature>
<gene>
    <name evidence="2" type="ORF">D9Q98_008370</name>
</gene>
<evidence type="ECO:0000256" key="1">
    <source>
        <dbReference type="SAM" id="MobiDB-lite"/>
    </source>
</evidence>
<feature type="compositionally biased region" description="Pro residues" evidence="1">
    <location>
        <begin position="123"/>
        <end position="132"/>
    </location>
</feature>
<dbReference type="AlphaFoldDB" id="A0A9D4YTC3"/>
<dbReference type="OrthoDB" id="10548437at2759"/>
<feature type="compositionally biased region" description="Polar residues" evidence="1">
    <location>
        <begin position="167"/>
        <end position="181"/>
    </location>
</feature>
<evidence type="ECO:0000313" key="3">
    <source>
        <dbReference type="Proteomes" id="UP001055712"/>
    </source>
</evidence>
<keyword evidence="3" id="KW-1185">Reference proteome</keyword>
<dbReference type="Proteomes" id="UP001055712">
    <property type="component" value="Unassembled WGS sequence"/>
</dbReference>
<sequence>MAPLKTASGGARVRAADDDCGICKKCVAVKEEQYISGHCTVCGPVPYHTCCVQDHMERVLRVQIREGGFGHKAWERILIKLKQRPQDLFAQNGTVQRMKVMCPTCMEGIVEAAVVEKPVRKLPVPPPLPAPRQPRSQQTAAPAATPKRQALAPAKHSVQVARPAPRSTHNTAAGGNASQGYQPGRPPHLQMCREILNGDDCYMYKCCYCHSKEELQEREAEWAEEQAAKLREKRQQELEAHKRQQEVAERAASKEAAEEDAQAVLKVQRQAQLRADLVAREEAALQLSHDALQLMKGHKKRLCLATLRDMGFDEDVAAAAAEAAGCEPSAAASLLTGGRARDGPAAGASVIREARELLALAGSLTLPPTAVEVALAAAAGDWEQARWDMKQQAQAEAELRAARQAAAAAVPAWQPEGEQAAGGTVSGGWAAQAAAAPPAGPPRWPEGGHAVTSHGGPAAACDGQQGQTESAAGAPLAWTPPEMDRQQPGEEEVDELMQMLGIA</sequence>
<proteinExistence type="predicted"/>